<evidence type="ECO:0000256" key="1">
    <source>
        <dbReference type="SAM" id="MobiDB-lite"/>
    </source>
</evidence>
<feature type="compositionally biased region" description="Basic and acidic residues" evidence="1">
    <location>
        <begin position="1"/>
        <end position="11"/>
    </location>
</feature>
<protein>
    <submittedName>
        <fullName evidence="2">Uncharacterized protein</fullName>
    </submittedName>
</protein>
<gene>
    <name evidence="2" type="ORF">ERS007657_03432</name>
</gene>
<sequence>MIRTAWLDKRQKAASSGPSTPSTLVIARIGIGAATVETTSAGVWVSNPPTSSRASWSTIGRHVSNAPRAIPGASCLRIRVCAGGSDVGRNGSHPREKVTPRALDNVSWLRAASRTSAYRLKM</sequence>
<proteinExistence type="predicted"/>
<dbReference type="Proteomes" id="UP000046680">
    <property type="component" value="Unassembled WGS sequence"/>
</dbReference>
<accession>A0A654U4K6</accession>
<evidence type="ECO:0000313" key="2">
    <source>
        <dbReference type="EMBL" id="CFR99058.1"/>
    </source>
</evidence>
<name>A0A654U4K6_MYCTX</name>
<dbReference type="EMBL" id="CGCX01001653">
    <property type="protein sequence ID" value="CFR99058.1"/>
    <property type="molecule type" value="Genomic_DNA"/>
</dbReference>
<reference evidence="2 3" key="1">
    <citation type="submission" date="2015-03" db="EMBL/GenBank/DDBJ databases">
        <authorList>
            <consortium name="Pathogen Informatics"/>
        </authorList>
    </citation>
    <scope>NUCLEOTIDE SEQUENCE [LARGE SCALE GENOMIC DNA]</scope>
    <source>
        <strain evidence="2 3">C09601061</strain>
    </source>
</reference>
<feature type="region of interest" description="Disordered" evidence="1">
    <location>
        <begin position="1"/>
        <end position="20"/>
    </location>
</feature>
<dbReference type="AlphaFoldDB" id="A0A654U4K6"/>
<organism evidence="2 3">
    <name type="scientific">Mycobacterium tuberculosis</name>
    <dbReference type="NCBI Taxonomy" id="1773"/>
    <lineage>
        <taxon>Bacteria</taxon>
        <taxon>Bacillati</taxon>
        <taxon>Actinomycetota</taxon>
        <taxon>Actinomycetes</taxon>
        <taxon>Mycobacteriales</taxon>
        <taxon>Mycobacteriaceae</taxon>
        <taxon>Mycobacterium</taxon>
        <taxon>Mycobacterium tuberculosis complex</taxon>
    </lineage>
</organism>
<evidence type="ECO:0000313" key="3">
    <source>
        <dbReference type="Proteomes" id="UP000046680"/>
    </source>
</evidence>